<dbReference type="PROSITE" id="PS50222">
    <property type="entry name" value="EF_HAND_2"/>
    <property type="match status" value="1"/>
</dbReference>
<dbReference type="PROSITE" id="PS51832">
    <property type="entry name" value="HD_GYP"/>
    <property type="match status" value="1"/>
</dbReference>
<dbReference type="InterPro" id="IPR003607">
    <property type="entry name" value="HD/PDEase_dom"/>
</dbReference>
<dbReference type="OrthoDB" id="9804747at2"/>
<keyword evidence="4" id="KW-1185">Reference proteome</keyword>
<protein>
    <submittedName>
        <fullName evidence="3">HD-GYP domain-containing protein</fullName>
    </submittedName>
</protein>
<feature type="domain" description="EF-hand" evidence="1">
    <location>
        <begin position="73"/>
        <end position="108"/>
    </location>
</feature>
<dbReference type="EMBL" id="WBXO01000003">
    <property type="protein sequence ID" value="KAB2953359.1"/>
    <property type="molecule type" value="Genomic_DNA"/>
</dbReference>
<dbReference type="RefSeq" id="WP_151619338.1">
    <property type="nucleotide sequence ID" value="NZ_WBXO01000003.1"/>
</dbReference>
<accession>A0A6I0ETF6</accession>
<dbReference type="AlphaFoldDB" id="A0A6I0ETF6"/>
<comment type="caution">
    <text evidence="3">The sequence shown here is derived from an EMBL/GenBank/DDBJ whole genome shotgun (WGS) entry which is preliminary data.</text>
</comment>
<sequence length="373" mass="41875">MRKISIEQLTPGMILARSLYSSDGKTLLGAGITVSAPFIKRLQKIGIPAVFIKDQLIDDLPLPQVISEEVRNATIKTVRDIFQRVQLAGENKINAKEVKKAVSRLLDEVISNRHILIHMSDIRSHDDYTFGHSVNVAVLSIMTGLAMGYNELQLRDLACGALLHDLGKMLVPLEILNKPGALTDDEFREIQKHSNYGFELIRNQREEFSSLSAHVAFQHHERFDGSGYPRGLKGEGIHEYARIVAIADMYDALVADRVYRKAFLPYQAHEMILAATTHHLDPTIAQSFLQNIAIYPIGSVVQLSSLEIGIVVDVNKLFQTRPVVRLIASTEGQPLTDCVEIDLTRHPTLFINKILTENETNQLLYCTREEQCN</sequence>
<name>A0A6I0ETF6_9FIRM</name>
<evidence type="ECO:0000259" key="1">
    <source>
        <dbReference type="PROSITE" id="PS50222"/>
    </source>
</evidence>
<dbReference type="InterPro" id="IPR037522">
    <property type="entry name" value="HD_GYP_dom"/>
</dbReference>
<dbReference type="Pfam" id="PF13487">
    <property type="entry name" value="HD_5"/>
    <property type="match status" value="1"/>
</dbReference>
<dbReference type="Gene3D" id="1.10.3210.10">
    <property type="entry name" value="Hypothetical protein af1432"/>
    <property type="match status" value="1"/>
</dbReference>
<evidence type="ECO:0000259" key="2">
    <source>
        <dbReference type="PROSITE" id="PS51832"/>
    </source>
</evidence>
<gene>
    <name evidence="3" type="ORF">F9B85_05465</name>
</gene>
<dbReference type="PANTHER" id="PTHR43155">
    <property type="entry name" value="CYCLIC DI-GMP PHOSPHODIESTERASE PA4108-RELATED"/>
    <property type="match status" value="1"/>
</dbReference>
<reference evidence="3 4" key="1">
    <citation type="submission" date="2019-10" db="EMBL/GenBank/DDBJ databases">
        <title>Whole-genome sequence of the extremophile Heliorestis acidaminivorans DSM 24790.</title>
        <authorList>
            <person name="Kyndt J.A."/>
            <person name="Meyer T.E."/>
        </authorList>
    </citation>
    <scope>NUCLEOTIDE SEQUENCE [LARGE SCALE GENOMIC DNA]</scope>
    <source>
        <strain evidence="3 4">DSM 24790</strain>
    </source>
</reference>
<evidence type="ECO:0000313" key="4">
    <source>
        <dbReference type="Proteomes" id="UP000468766"/>
    </source>
</evidence>
<organism evidence="3 4">
    <name type="scientific">Heliorestis acidaminivorans</name>
    <dbReference type="NCBI Taxonomy" id="553427"/>
    <lineage>
        <taxon>Bacteria</taxon>
        <taxon>Bacillati</taxon>
        <taxon>Bacillota</taxon>
        <taxon>Clostridia</taxon>
        <taxon>Eubacteriales</taxon>
        <taxon>Heliobacteriaceae</taxon>
        <taxon>Heliorestis</taxon>
    </lineage>
</organism>
<dbReference type="SUPFAM" id="SSF109604">
    <property type="entry name" value="HD-domain/PDEase-like"/>
    <property type="match status" value="1"/>
</dbReference>
<dbReference type="CDD" id="cd00077">
    <property type="entry name" value="HDc"/>
    <property type="match status" value="1"/>
</dbReference>
<proteinExistence type="predicted"/>
<feature type="domain" description="HD-GYP" evidence="2">
    <location>
        <begin position="107"/>
        <end position="304"/>
    </location>
</feature>
<dbReference type="Proteomes" id="UP000468766">
    <property type="component" value="Unassembled WGS sequence"/>
</dbReference>
<dbReference type="SMART" id="SM00471">
    <property type="entry name" value="HDc"/>
    <property type="match status" value="1"/>
</dbReference>
<evidence type="ECO:0000313" key="3">
    <source>
        <dbReference type="EMBL" id="KAB2953359.1"/>
    </source>
</evidence>
<dbReference type="InterPro" id="IPR002048">
    <property type="entry name" value="EF_hand_dom"/>
</dbReference>
<dbReference type="PANTHER" id="PTHR43155:SF2">
    <property type="entry name" value="CYCLIC DI-GMP PHOSPHODIESTERASE PA4108"/>
    <property type="match status" value="1"/>
</dbReference>
<dbReference type="GO" id="GO:0005509">
    <property type="term" value="F:calcium ion binding"/>
    <property type="evidence" value="ECO:0007669"/>
    <property type="project" value="InterPro"/>
</dbReference>